<dbReference type="Pfam" id="PF01266">
    <property type="entry name" value="DAO"/>
    <property type="match status" value="1"/>
</dbReference>
<feature type="domain" description="FAD dependent oxidoreductase" evidence="6">
    <location>
        <begin position="18"/>
        <end position="231"/>
    </location>
</feature>
<dbReference type="InterPro" id="IPR051473">
    <property type="entry name" value="P2Ox-like"/>
</dbReference>
<dbReference type="RefSeq" id="WP_085483994.1">
    <property type="nucleotide sequence ID" value="NZ_FXAT01000004.1"/>
</dbReference>
<comment type="cofactor">
    <cofactor evidence="1">
        <name>FAD</name>
        <dbReference type="ChEBI" id="CHEBI:57692"/>
    </cofactor>
</comment>
<dbReference type="OrthoDB" id="9787779at2"/>
<accession>A0A1X7KRT9</accession>
<dbReference type="Proteomes" id="UP000193228">
    <property type="component" value="Unassembled WGS sequence"/>
</dbReference>
<evidence type="ECO:0000256" key="1">
    <source>
        <dbReference type="ARBA" id="ARBA00001974"/>
    </source>
</evidence>
<dbReference type="Gene3D" id="3.50.50.60">
    <property type="entry name" value="FAD/NAD(P)-binding domain"/>
    <property type="match status" value="2"/>
</dbReference>
<dbReference type="PANTHER" id="PTHR42784:SF1">
    <property type="entry name" value="PYRANOSE 2-OXIDASE"/>
    <property type="match status" value="1"/>
</dbReference>
<evidence type="ECO:0000256" key="5">
    <source>
        <dbReference type="ARBA" id="ARBA00023002"/>
    </source>
</evidence>
<evidence type="ECO:0000256" key="4">
    <source>
        <dbReference type="ARBA" id="ARBA00022827"/>
    </source>
</evidence>
<dbReference type="GO" id="GO:0016614">
    <property type="term" value="F:oxidoreductase activity, acting on CH-OH group of donors"/>
    <property type="evidence" value="ECO:0007669"/>
    <property type="project" value="InterPro"/>
</dbReference>
<keyword evidence="3" id="KW-0285">Flavoprotein</keyword>
<dbReference type="SUPFAM" id="SSF51905">
    <property type="entry name" value="FAD/NAD(P)-binding domain"/>
    <property type="match status" value="1"/>
</dbReference>
<feature type="domain" description="Glucose-methanol-choline oxidoreductase C-terminal" evidence="7">
    <location>
        <begin position="398"/>
        <end position="524"/>
    </location>
</feature>
<dbReference type="EMBL" id="FXAT01000004">
    <property type="protein sequence ID" value="SMG44321.1"/>
    <property type="molecule type" value="Genomic_DNA"/>
</dbReference>
<keyword evidence="9" id="KW-1185">Reference proteome</keyword>
<name>A0A1X7KRT9_9BURK</name>
<keyword evidence="4" id="KW-0274">FAD</keyword>
<dbReference type="Pfam" id="PF05199">
    <property type="entry name" value="GMC_oxred_C"/>
    <property type="match status" value="1"/>
</dbReference>
<comment type="similarity">
    <text evidence="2">Belongs to the GMC oxidoreductase family.</text>
</comment>
<proteinExistence type="inferred from homology"/>
<evidence type="ECO:0000259" key="6">
    <source>
        <dbReference type="Pfam" id="PF01266"/>
    </source>
</evidence>
<keyword evidence="5" id="KW-0560">Oxidoreductase</keyword>
<dbReference type="AlphaFoldDB" id="A0A1X7KRT9"/>
<dbReference type="STRING" id="1515439.SAMN06265784_104253"/>
<reference evidence="9" key="1">
    <citation type="submission" date="2017-04" db="EMBL/GenBank/DDBJ databases">
        <authorList>
            <person name="Varghese N."/>
            <person name="Submissions S."/>
        </authorList>
    </citation>
    <scope>NUCLEOTIDE SEQUENCE [LARGE SCALE GENOMIC DNA]</scope>
    <source>
        <strain evidence="9">LMG 29540</strain>
    </source>
</reference>
<evidence type="ECO:0000256" key="2">
    <source>
        <dbReference type="ARBA" id="ARBA00010790"/>
    </source>
</evidence>
<evidence type="ECO:0000313" key="9">
    <source>
        <dbReference type="Proteomes" id="UP000193228"/>
    </source>
</evidence>
<evidence type="ECO:0000313" key="8">
    <source>
        <dbReference type="EMBL" id="SMG44321.1"/>
    </source>
</evidence>
<dbReference type="InterPro" id="IPR007867">
    <property type="entry name" value="GMC_OxRtase_C"/>
</dbReference>
<sequence>MFIDTRTVEQNTVIETTICIIGGGVAGITLARELSRAGVDACLLESGGFRPDDETRDLYRGENVGLPYTFADGSRSRFFGGSSNCWGGWCRPLDPWDFDRRDWVAHSGWPFGLDELAPYYARTHELLKLGPQNFDPAYWEREIGRHDVRRVPLGTGDLCDTVAQFSPPVRFGKTYRDELARSKRVRVFLHANVLNIDADAQGTTITRVRAGTISGRRIAVQAKIFVLATGGIENARLLLASNDVQAAGLGNAHDLVGRYFMDHPRMMSGKVRFRPGHARNKLYDAKYHYQNVAVSAHGTKISSQFAPKEDWLVREKLLNSRVWLYSKWYGEGSAGSEALIHCKEALLHKDQPGRSLKTDLATMVAHPAQTVGYGLTRLLQWPVLITDVTLQAIVEAVPDPDSRVTLSPDKRDRLGMPRVSVDWRLGEQVKRTFDKTFRLLAQELQMANVADVELDAPLEGRPWPAKLEGTWHHMGTTRMHDSPREGVVDSDCKVHGISNLYVGGSSVFPTVGANFPTITIAALALRLAGHLVRQLDMPDIVGRTRVEAANSEVTPMQGVSQIETLPIAASTLTPMIKEQGGR</sequence>
<dbReference type="InterPro" id="IPR036188">
    <property type="entry name" value="FAD/NAD-bd_sf"/>
</dbReference>
<dbReference type="InterPro" id="IPR006076">
    <property type="entry name" value="FAD-dep_OxRdtase"/>
</dbReference>
<dbReference type="PANTHER" id="PTHR42784">
    <property type="entry name" value="PYRANOSE 2-OXIDASE"/>
    <property type="match status" value="1"/>
</dbReference>
<organism evidence="8 9">
    <name type="scientific">Paraburkholderia susongensis</name>
    <dbReference type="NCBI Taxonomy" id="1515439"/>
    <lineage>
        <taxon>Bacteria</taxon>
        <taxon>Pseudomonadati</taxon>
        <taxon>Pseudomonadota</taxon>
        <taxon>Betaproteobacteria</taxon>
        <taxon>Burkholderiales</taxon>
        <taxon>Burkholderiaceae</taxon>
        <taxon>Paraburkholderia</taxon>
    </lineage>
</organism>
<evidence type="ECO:0000256" key="3">
    <source>
        <dbReference type="ARBA" id="ARBA00022630"/>
    </source>
</evidence>
<evidence type="ECO:0000259" key="7">
    <source>
        <dbReference type="Pfam" id="PF05199"/>
    </source>
</evidence>
<protein>
    <submittedName>
        <fullName evidence="8">Choline dehydrogenase</fullName>
    </submittedName>
</protein>
<gene>
    <name evidence="8" type="ORF">SAMN06265784_104253</name>
</gene>